<evidence type="ECO:0000313" key="2">
    <source>
        <dbReference type="Proteomes" id="UP001446871"/>
    </source>
</evidence>
<organism evidence="1 2">
    <name type="scientific">Apiospora saccharicola</name>
    <dbReference type="NCBI Taxonomy" id="335842"/>
    <lineage>
        <taxon>Eukaryota</taxon>
        <taxon>Fungi</taxon>
        <taxon>Dikarya</taxon>
        <taxon>Ascomycota</taxon>
        <taxon>Pezizomycotina</taxon>
        <taxon>Sordariomycetes</taxon>
        <taxon>Xylariomycetidae</taxon>
        <taxon>Amphisphaeriales</taxon>
        <taxon>Apiosporaceae</taxon>
        <taxon>Apiospora</taxon>
    </lineage>
</organism>
<dbReference type="Proteomes" id="UP001446871">
    <property type="component" value="Unassembled WGS sequence"/>
</dbReference>
<gene>
    <name evidence="1" type="ORF">PG996_014053</name>
</gene>
<accession>A0ABR1TH82</accession>
<reference evidence="1 2" key="1">
    <citation type="submission" date="2023-01" db="EMBL/GenBank/DDBJ databases">
        <title>Analysis of 21 Apiospora genomes using comparative genomics revels a genus with tremendous synthesis potential of carbohydrate active enzymes and secondary metabolites.</title>
        <authorList>
            <person name="Sorensen T."/>
        </authorList>
    </citation>
    <scope>NUCLEOTIDE SEQUENCE [LARGE SCALE GENOMIC DNA]</scope>
    <source>
        <strain evidence="1 2">CBS 83171</strain>
    </source>
</reference>
<proteinExistence type="predicted"/>
<comment type="caution">
    <text evidence="1">The sequence shown here is derived from an EMBL/GenBank/DDBJ whole genome shotgun (WGS) entry which is preliminary data.</text>
</comment>
<sequence length="217" mass="25214">MAVREITVAVEKARNDLDYELIQNPRRIKGRGGDAQWPLRELGWNGHRDWGYTILRTVCTPESDDLFPVVIAKLELWIRQYYVHMSRFPLWGEKGEAQHKPDGCVNEEVGRRLRFDILQNARDLDYPPLRHASRQDIEQVCNVFREWAVGFGGDTDLEHQQNPRFCHCLAVDEEALRSLLALSDETPPLRVAVDMAQRRPGFTKLSLIRLSRNLRVQ</sequence>
<keyword evidence="2" id="KW-1185">Reference proteome</keyword>
<evidence type="ECO:0000313" key="1">
    <source>
        <dbReference type="EMBL" id="KAK8045989.1"/>
    </source>
</evidence>
<protein>
    <submittedName>
        <fullName evidence="1">Uncharacterized protein</fullName>
    </submittedName>
</protein>
<name>A0ABR1TH82_9PEZI</name>
<dbReference type="EMBL" id="JAQQWM010000009">
    <property type="protein sequence ID" value="KAK8045989.1"/>
    <property type="molecule type" value="Genomic_DNA"/>
</dbReference>